<dbReference type="Proteomes" id="UP001151760">
    <property type="component" value="Unassembled WGS sequence"/>
</dbReference>
<sequence length="128" mass="14863">MSGNQDQSDDFDFWTNSYATDDDVLPNEKMSQELIDEMSQTVNEAKLRKVVNEMLRQQCTSGDEHQYHIDQMQNFLKSDIVWESRKEIIVPPYQPKPTPVVQICQRDPKAPALSLVNKDLLYSKRKAT</sequence>
<keyword evidence="2" id="KW-1185">Reference proteome</keyword>
<gene>
    <name evidence="1" type="ORF">Tco_1093670</name>
</gene>
<reference evidence="1" key="2">
    <citation type="submission" date="2022-01" db="EMBL/GenBank/DDBJ databases">
        <authorList>
            <person name="Yamashiro T."/>
            <person name="Shiraishi A."/>
            <person name="Satake H."/>
            <person name="Nakayama K."/>
        </authorList>
    </citation>
    <scope>NUCLEOTIDE SEQUENCE</scope>
</reference>
<organism evidence="1 2">
    <name type="scientific">Tanacetum coccineum</name>
    <dbReference type="NCBI Taxonomy" id="301880"/>
    <lineage>
        <taxon>Eukaryota</taxon>
        <taxon>Viridiplantae</taxon>
        <taxon>Streptophyta</taxon>
        <taxon>Embryophyta</taxon>
        <taxon>Tracheophyta</taxon>
        <taxon>Spermatophyta</taxon>
        <taxon>Magnoliopsida</taxon>
        <taxon>eudicotyledons</taxon>
        <taxon>Gunneridae</taxon>
        <taxon>Pentapetalae</taxon>
        <taxon>asterids</taxon>
        <taxon>campanulids</taxon>
        <taxon>Asterales</taxon>
        <taxon>Asteraceae</taxon>
        <taxon>Asteroideae</taxon>
        <taxon>Anthemideae</taxon>
        <taxon>Anthemidinae</taxon>
        <taxon>Tanacetum</taxon>
    </lineage>
</organism>
<dbReference type="EMBL" id="BQNB010020647">
    <property type="protein sequence ID" value="GJT98152.1"/>
    <property type="molecule type" value="Genomic_DNA"/>
</dbReference>
<reference evidence="1" key="1">
    <citation type="journal article" date="2022" name="Int. J. Mol. Sci.">
        <title>Draft Genome of Tanacetum Coccineum: Genomic Comparison of Closely Related Tanacetum-Family Plants.</title>
        <authorList>
            <person name="Yamashiro T."/>
            <person name="Shiraishi A."/>
            <person name="Nakayama K."/>
            <person name="Satake H."/>
        </authorList>
    </citation>
    <scope>NUCLEOTIDE SEQUENCE</scope>
</reference>
<comment type="caution">
    <text evidence="1">The sequence shown here is derived from an EMBL/GenBank/DDBJ whole genome shotgun (WGS) entry which is preliminary data.</text>
</comment>
<proteinExistence type="predicted"/>
<accession>A0ABQ5IFS0</accession>
<name>A0ABQ5IFS0_9ASTR</name>
<protein>
    <submittedName>
        <fullName evidence="1">Uncharacterized protein</fullName>
    </submittedName>
</protein>
<evidence type="ECO:0000313" key="2">
    <source>
        <dbReference type="Proteomes" id="UP001151760"/>
    </source>
</evidence>
<evidence type="ECO:0000313" key="1">
    <source>
        <dbReference type="EMBL" id="GJT98152.1"/>
    </source>
</evidence>